<gene>
    <name evidence="1" type="ORF">BRPE64_BCDS00430</name>
</gene>
<dbReference type="Proteomes" id="UP000013966">
    <property type="component" value="Chromosome 2"/>
</dbReference>
<name>R4WJU6_9BURK</name>
<dbReference type="EMBL" id="AP013059">
    <property type="protein sequence ID" value="BAN24704.1"/>
    <property type="molecule type" value="Genomic_DNA"/>
</dbReference>
<sequence>MDVTRMPPCMLCIVETLNEARMSAPLATLFASREHRASEALDDARQFAFSRTFS</sequence>
<dbReference type="AlphaFoldDB" id="R4WJU6"/>
<accession>R4WJU6</accession>
<proteinExistence type="predicted"/>
<evidence type="ECO:0000313" key="2">
    <source>
        <dbReference type="Proteomes" id="UP000013966"/>
    </source>
</evidence>
<reference evidence="1 2" key="2">
    <citation type="journal article" date="2018" name="Int. J. Syst. Evol. Microbiol.">
        <title>Burkholderia insecticola sp. nov., a gut symbiotic bacterium of the bean bug Riptortus pedestris.</title>
        <authorList>
            <person name="Takeshita K."/>
            <person name="Tamaki H."/>
            <person name="Ohbayashi T."/>
            <person name="Meng X.-Y."/>
            <person name="Sone T."/>
            <person name="Mitani Y."/>
            <person name="Peeters C."/>
            <person name="Kikuchi Y."/>
            <person name="Vandamme P."/>
        </authorList>
    </citation>
    <scope>NUCLEOTIDE SEQUENCE [LARGE SCALE GENOMIC DNA]</scope>
    <source>
        <strain evidence="1">RPE64</strain>
    </source>
</reference>
<protein>
    <submittedName>
        <fullName evidence="1">Uncharacterized protein</fullName>
    </submittedName>
</protein>
<evidence type="ECO:0000313" key="1">
    <source>
        <dbReference type="EMBL" id="BAN24704.1"/>
    </source>
</evidence>
<dbReference type="PATRIC" id="fig|758793.3.peg.2955"/>
<dbReference type="KEGG" id="buo:BRPE64_BCDS00430"/>
<reference evidence="1 2" key="1">
    <citation type="journal article" date="2013" name="Genome Announc.">
        <title>Complete Genome Sequence of Burkholderia sp. Strain RPE64, Bacterial Symbiont of the Bean Bug Riptortus pedestris.</title>
        <authorList>
            <person name="Shibata T.F."/>
            <person name="Maeda T."/>
            <person name="Nikoh N."/>
            <person name="Yamaguchi K."/>
            <person name="Oshima K."/>
            <person name="Hattori M."/>
            <person name="Nishiyama T."/>
            <person name="Hasebe M."/>
            <person name="Fukatsu T."/>
            <person name="Kikuchi Y."/>
            <person name="Shigenobu S."/>
        </authorList>
    </citation>
    <scope>NUCLEOTIDE SEQUENCE [LARGE SCALE GENOMIC DNA]</scope>
</reference>
<dbReference type="HOGENOM" id="CLU_3041181_0_0_4"/>
<keyword evidence="2" id="KW-1185">Reference proteome</keyword>
<dbReference type="STRING" id="758793.BRPE64_BCDS00430"/>
<organism evidence="1 2">
    <name type="scientific">Caballeronia insecticola</name>
    <dbReference type="NCBI Taxonomy" id="758793"/>
    <lineage>
        <taxon>Bacteria</taxon>
        <taxon>Pseudomonadati</taxon>
        <taxon>Pseudomonadota</taxon>
        <taxon>Betaproteobacteria</taxon>
        <taxon>Burkholderiales</taxon>
        <taxon>Burkholderiaceae</taxon>
        <taxon>Caballeronia</taxon>
    </lineage>
</organism>